<proteinExistence type="predicted"/>
<evidence type="ECO:0000313" key="1">
    <source>
        <dbReference type="EMBL" id="SFP98451.1"/>
    </source>
</evidence>
<dbReference type="AlphaFoldDB" id="A0A1I5UT63"/>
<dbReference type="OrthoDB" id="983143at2"/>
<sequence>MIFKHIIKNLNSHIINSIFYKSCFLFTFLFLQIVPVVFGQESFETESFIREAIQKAPFHNNQLQGYKTVVHARELAKFSNILNFVKGRLYTKEGIQNDIHYGVETIAEVTFEQPNQFIHRIIASREINRSNPAPALFLNPNFYQPVVGENCVSPLAGNALKYYYFEFLRKSEAFGEEIYHFKVTPKTITERLFSGEIALSKKDYSIKGLKLTCVADEIHYKIELENRPFNASWLPAAFHVTVSGRVLGFAGEFRHDAIMSDYQPLTSKTPGFPEKSGTEILNIQDINFDATYLTQVLKTMESSLKRKWTSDSFAKGIRRDSVSFLSDAYEKTDEFWLEKQKDLPAILTGRDSTAAMAKIDTFQIQNFRINQLLFSRSFYFGKRTRNFYPYELYYKSPLLDFNFNTVEGFVANIGLVFRKRFDLYRWLEFEATGRHSFNLDKNSGYLKLRYKTETADINLTGGTFIAQYNADLPISYEMNSLSTLLLKNNQLKIYEKDFISLTLQKKFSSRLFIRSGIEFARRYQLENSTDYYWVNYLNRTFTPNEPTNLELKNNDFDPHNALSYNFQLGLRPFLKYQFVNSEKKIDWGSSPLLMFKLRGGIPNFKESISNFQNIEISVTQNLNPNPWVKFGYIFTTGTFLGKENVPFIDFKHFNGNFTLVQTGETMGSHRLLGYYQNLANGANQRLQVNHYLYSTSGSYAELLTLAQFKKLLLGRIPYINRAGIKEVMILNNTFINNLNLHYSELGYGLDGIFRVLRCEVIANFVNGQYQGIGARININTRLRIGNIPE</sequence>
<keyword evidence="2" id="KW-1185">Reference proteome</keyword>
<dbReference type="InterPro" id="IPR043741">
    <property type="entry name" value="DUF5686"/>
</dbReference>
<gene>
    <name evidence="1" type="ORF">SAMN04515674_10848</name>
</gene>
<dbReference type="RefSeq" id="WP_092017895.1">
    <property type="nucleotide sequence ID" value="NZ_FOXH01000008.1"/>
</dbReference>
<accession>A0A1I5UT63</accession>
<name>A0A1I5UT63_9BACT</name>
<organism evidence="1 2">
    <name type="scientific">Pseudarcicella hirudinis</name>
    <dbReference type="NCBI Taxonomy" id="1079859"/>
    <lineage>
        <taxon>Bacteria</taxon>
        <taxon>Pseudomonadati</taxon>
        <taxon>Bacteroidota</taxon>
        <taxon>Cytophagia</taxon>
        <taxon>Cytophagales</taxon>
        <taxon>Flectobacillaceae</taxon>
        <taxon>Pseudarcicella</taxon>
    </lineage>
</organism>
<dbReference type="Proteomes" id="UP000199306">
    <property type="component" value="Unassembled WGS sequence"/>
</dbReference>
<dbReference type="EMBL" id="FOXH01000008">
    <property type="protein sequence ID" value="SFP98451.1"/>
    <property type="molecule type" value="Genomic_DNA"/>
</dbReference>
<dbReference type="Pfam" id="PF18939">
    <property type="entry name" value="DUF5686"/>
    <property type="match status" value="1"/>
</dbReference>
<reference evidence="1 2" key="1">
    <citation type="submission" date="2016-10" db="EMBL/GenBank/DDBJ databases">
        <authorList>
            <person name="de Groot N.N."/>
        </authorList>
    </citation>
    <scope>NUCLEOTIDE SEQUENCE [LARGE SCALE GENOMIC DNA]</scope>
    <source>
        <strain evidence="2">E92,LMG 26720,CCM 7988</strain>
    </source>
</reference>
<evidence type="ECO:0000313" key="2">
    <source>
        <dbReference type="Proteomes" id="UP000199306"/>
    </source>
</evidence>
<dbReference type="STRING" id="1079859.SAMN04515674_10848"/>
<protein>
    <submittedName>
        <fullName evidence="1">Uncharacterized protein</fullName>
    </submittedName>
</protein>